<evidence type="ECO:0000256" key="1">
    <source>
        <dbReference type="SAM" id="Coils"/>
    </source>
</evidence>
<gene>
    <name evidence="3" type="primary">CLIP3_1</name>
    <name evidence="3" type="ORF">CU098_004266</name>
</gene>
<comment type="caution">
    <text evidence="3">The sequence shown here is derived from an EMBL/GenBank/DDBJ whole genome shotgun (WGS) entry which is preliminary data.</text>
</comment>
<evidence type="ECO:0000313" key="4">
    <source>
        <dbReference type="Proteomes" id="UP000253551"/>
    </source>
</evidence>
<dbReference type="SMART" id="SM01052">
    <property type="entry name" value="CAP_GLY"/>
    <property type="match status" value="1"/>
</dbReference>
<dbReference type="OrthoDB" id="2130750at2759"/>
<name>A0A367IVR5_RHIST</name>
<dbReference type="SUPFAM" id="SSF74924">
    <property type="entry name" value="Cap-Gly domain"/>
    <property type="match status" value="1"/>
</dbReference>
<dbReference type="PROSITE" id="PS00845">
    <property type="entry name" value="CAP_GLY_1"/>
    <property type="match status" value="1"/>
</dbReference>
<keyword evidence="4" id="KW-1185">Reference proteome</keyword>
<dbReference type="Gene3D" id="2.30.30.190">
    <property type="entry name" value="CAP Gly-rich-like domain"/>
    <property type="match status" value="1"/>
</dbReference>
<accession>A0A367IVR5</accession>
<feature type="domain" description="CAP-Gly" evidence="2">
    <location>
        <begin position="42"/>
        <end position="85"/>
    </location>
</feature>
<dbReference type="InterPro" id="IPR036859">
    <property type="entry name" value="CAP-Gly_dom_sf"/>
</dbReference>
<dbReference type="InterPro" id="IPR000938">
    <property type="entry name" value="CAP-Gly_domain"/>
</dbReference>
<sequence>MSKTWPDYKRLPHSQSFQPDSIAVVGDRVKVNSLLGVVRFVGTTDFKAGTWAGIELDKVGLGKNDGSVDGKRYFLCPPKTGLFAPVTKLTKISQPRPATPHKKMNPKRMMSIENSEEIMLLQKKIESLEAENQFLKLHHASRVPILQKQLVDLEAEHARVLSEKDDEIQAKNEKIHELEQVVTEVKRAGLDSLEMLETIVQRHQKKVGSLEQSLDNERNKRQVLLQEQDNLRKAGLEAVESNESALNQLESVKQHWIKEKRQLQEEFEQSQLRLRKSQHHEIKILLQDINVLEIVLQSKIDRENALTESLKREKQYSNKMLTDAKSIKLHIKTKNRATFNSPADYRISHPYSLHHSLNTPIEEEEEEEITSCTLCGKEGHDLFHCSILPNRRHTIQTHLL</sequence>
<proteinExistence type="predicted"/>
<dbReference type="PROSITE" id="PS50245">
    <property type="entry name" value="CAP_GLY_2"/>
    <property type="match status" value="1"/>
</dbReference>
<evidence type="ECO:0000313" key="3">
    <source>
        <dbReference type="EMBL" id="RCH81805.1"/>
    </source>
</evidence>
<reference evidence="3 4" key="1">
    <citation type="journal article" date="2018" name="G3 (Bethesda)">
        <title>Phylogenetic and Phylogenomic Definition of Rhizopus Species.</title>
        <authorList>
            <person name="Gryganskyi A.P."/>
            <person name="Golan J."/>
            <person name="Dolatabadi S."/>
            <person name="Mondo S."/>
            <person name="Robb S."/>
            <person name="Idnurm A."/>
            <person name="Muszewska A."/>
            <person name="Steczkiewicz K."/>
            <person name="Masonjones S."/>
            <person name="Liao H.L."/>
            <person name="Gajdeczka M.T."/>
            <person name="Anike F."/>
            <person name="Vuek A."/>
            <person name="Anishchenko I.M."/>
            <person name="Voigt K."/>
            <person name="de Hoog G.S."/>
            <person name="Smith M.E."/>
            <person name="Heitman J."/>
            <person name="Vilgalys R."/>
            <person name="Stajich J.E."/>
        </authorList>
    </citation>
    <scope>NUCLEOTIDE SEQUENCE [LARGE SCALE GENOMIC DNA]</scope>
    <source>
        <strain evidence="3 4">LSU 92-RS-03</strain>
    </source>
</reference>
<dbReference type="PANTHER" id="PTHR18916">
    <property type="entry name" value="DYNACTIN 1-RELATED MICROTUBULE-BINDING"/>
    <property type="match status" value="1"/>
</dbReference>
<dbReference type="Pfam" id="PF01302">
    <property type="entry name" value="CAP_GLY"/>
    <property type="match status" value="1"/>
</dbReference>
<evidence type="ECO:0000259" key="2">
    <source>
        <dbReference type="PROSITE" id="PS50245"/>
    </source>
</evidence>
<dbReference type="Proteomes" id="UP000253551">
    <property type="component" value="Unassembled WGS sequence"/>
</dbReference>
<feature type="coiled-coil region" evidence="1">
    <location>
        <begin position="111"/>
        <end position="280"/>
    </location>
</feature>
<dbReference type="PANTHER" id="PTHR18916:SF83">
    <property type="entry name" value="TIP ELONGATION PROTEIN 1"/>
    <property type="match status" value="1"/>
</dbReference>
<dbReference type="EMBL" id="PJQM01005356">
    <property type="protein sequence ID" value="RCH81805.1"/>
    <property type="molecule type" value="Genomic_DNA"/>
</dbReference>
<dbReference type="AlphaFoldDB" id="A0A367IVR5"/>
<dbReference type="STRING" id="4846.A0A367IVR5"/>
<protein>
    <submittedName>
        <fullName evidence="3">CAP-GLY domain-containing linker protein 3</fullName>
    </submittedName>
</protein>
<organism evidence="3 4">
    <name type="scientific">Rhizopus stolonifer</name>
    <name type="common">Rhizopus nigricans</name>
    <dbReference type="NCBI Taxonomy" id="4846"/>
    <lineage>
        <taxon>Eukaryota</taxon>
        <taxon>Fungi</taxon>
        <taxon>Fungi incertae sedis</taxon>
        <taxon>Mucoromycota</taxon>
        <taxon>Mucoromycotina</taxon>
        <taxon>Mucoromycetes</taxon>
        <taxon>Mucorales</taxon>
        <taxon>Mucorineae</taxon>
        <taxon>Rhizopodaceae</taxon>
        <taxon>Rhizopus</taxon>
    </lineage>
</organism>
<keyword evidence="1" id="KW-0175">Coiled coil</keyword>